<accession>A0A448MWL8</accession>
<dbReference type="EMBL" id="LR134406">
    <property type="protein sequence ID" value="VEH69557.1"/>
    <property type="molecule type" value="Genomic_DNA"/>
</dbReference>
<organism evidence="1 2">
    <name type="scientific">Arachnia propionica</name>
    <dbReference type="NCBI Taxonomy" id="1750"/>
    <lineage>
        <taxon>Bacteria</taxon>
        <taxon>Bacillati</taxon>
        <taxon>Actinomycetota</taxon>
        <taxon>Actinomycetes</taxon>
        <taxon>Propionibacteriales</taxon>
        <taxon>Propionibacteriaceae</taxon>
        <taxon>Arachnia</taxon>
    </lineage>
</organism>
<keyword evidence="2" id="KW-1185">Reference proteome</keyword>
<dbReference type="AlphaFoldDB" id="A0A448MWL8"/>
<proteinExistence type="predicted"/>
<dbReference type="GeneID" id="64406311"/>
<name>A0A448MWL8_9ACTN</name>
<sequence length="496" mass="53744">MTEALEGDLSPWSLLTTPGEIRAASYLVGSHARQYRLIVDVLADRQEVSLTGVGHDELAELIRARLPQGTVAELVEDLNLSDRLASLVSWGTCEAWQDRATTEEEFLRNRYRYQLTEAGAALNQAVRAIEEDLGAGSTAVLLAPAVLADRLRAALDALAGERIDDASREFSVVETTLDAMAREANQWQSRMAAALGGVPDQARITRLLETILAYIDAWGAGVDAWSGRITACLPDLKAIGPDIWRALTLQRLGAEINPETVTRATTHLAGIVAVLERWFSGELPQATRLRRQMRDAVTPVLRGHRALMAVGGTVSRAAELSRLADAVAGAEDDAEAWRVFASGTGLYSARHLAMETPEVPGTPSVWEAPPAPVSKRLRSQGRRSLSGRAPRVVDRSRARELARAAAAHDQAALREAEHRLVSRSGTHLSDWAVLTAEETRLFLDLLTSARESDGTGTTADGRCTMKLTPVHPPRSAVCRTEEGRLVLADALVEFTA</sequence>
<dbReference type="Pfam" id="PF09660">
    <property type="entry name" value="DUF2397"/>
    <property type="match status" value="1"/>
</dbReference>
<gene>
    <name evidence="1" type="ORF">NCTC12967_00830</name>
</gene>
<evidence type="ECO:0000313" key="2">
    <source>
        <dbReference type="Proteomes" id="UP000273044"/>
    </source>
</evidence>
<reference evidence="1 2" key="1">
    <citation type="submission" date="2018-12" db="EMBL/GenBank/DDBJ databases">
        <authorList>
            <consortium name="Pathogen Informatics"/>
        </authorList>
    </citation>
    <scope>NUCLEOTIDE SEQUENCE [LARGE SCALE GENOMIC DNA]</scope>
    <source>
        <strain evidence="1 2">NCTC12967</strain>
    </source>
</reference>
<evidence type="ECO:0000313" key="1">
    <source>
        <dbReference type="EMBL" id="VEH69557.1"/>
    </source>
</evidence>
<protein>
    <submittedName>
        <fullName evidence="1">Protein of uncharacterized function (DUF2397)</fullName>
    </submittedName>
</protein>
<dbReference type="Proteomes" id="UP000273044">
    <property type="component" value="Chromosome"/>
</dbReference>
<dbReference type="RefSeq" id="WP_061787804.1">
    <property type="nucleotide sequence ID" value="NZ_CP072386.1"/>
</dbReference>
<dbReference type="InterPro" id="IPR013493">
    <property type="entry name" value="CHP02677"/>
</dbReference>